<dbReference type="InterPro" id="IPR051132">
    <property type="entry name" value="3-5_Exonuclease_domain"/>
</dbReference>
<dbReference type="STRING" id="177199.A0A420Y3J7"/>
<evidence type="ECO:0000256" key="3">
    <source>
        <dbReference type="SAM" id="MobiDB-lite"/>
    </source>
</evidence>
<dbReference type="InterPro" id="IPR012337">
    <property type="entry name" value="RNaseH-like_sf"/>
</dbReference>
<comment type="caution">
    <text evidence="5">The sequence shown here is derived from an EMBL/GenBank/DDBJ whole genome shotgun (WGS) entry which is preliminary data.</text>
</comment>
<feature type="region of interest" description="Disordered" evidence="3">
    <location>
        <begin position="343"/>
        <end position="381"/>
    </location>
</feature>
<reference evidence="5 6" key="1">
    <citation type="submission" date="2018-08" db="EMBL/GenBank/DDBJ databases">
        <title>Draft genome of the lignicolous fungus Coniochaeta pulveracea.</title>
        <authorList>
            <person name="Borstlap C.J."/>
            <person name="De Witt R.N."/>
            <person name="Botha A."/>
            <person name="Volschenk H."/>
        </authorList>
    </citation>
    <scope>NUCLEOTIDE SEQUENCE [LARGE SCALE GENOMIC DNA]</scope>
    <source>
        <strain evidence="5 6">CAB683</strain>
    </source>
</reference>
<evidence type="ECO:0000256" key="2">
    <source>
        <dbReference type="ARBA" id="ARBA00022801"/>
    </source>
</evidence>
<dbReference type="GO" id="GO:0008408">
    <property type="term" value="F:3'-5' exonuclease activity"/>
    <property type="evidence" value="ECO:0007669"/>
    <property type="project" value="InterPro"/>
</dbReference>
<evidence type="ECO:0000256" key="1">
    <source>
        <dbReference type="ARBA" id="ARBA00022722"/>
    </source>
</evidence>
<dbReference type="GO" id="GO:0003676">
    <property type="term" value="F:nucleic acid binding"/>
    <property type="evidence" value="ECO:0007669"/>
    <property type="project" value="InterPro"/>
</dbReference>
<feature type="domain" description="3'-5' exonuclease" evidence="4">
    <location>
        <begin position="99"/>
        <end position="291"/>
    </location>
</feature>
<proteinExistence type="predicted"/>
<dbReference type="PANTHER" id="PTHR13620">
    <property type="entry name" value="3-5 EXONUCLEASE"/>
    <property type="match status" value="1"/>
</dbReference>
<dbReference type="Proteomes" id="UP000275385">
    <property type="component" value="Unassembled WGS sequence"/>
</dbReference>
<dbReference type="Gene3D" id="3.30.420.10">
    <property type="entry name" value="Ribonuclease H-like superfamily/Ribonuclease H"/>
    <property type="match status" value="1"/>
</dbReference>
<dbReference type="EMBL" id="QVQW01000056">
    <property type="protein sequence ID" value="RKU42451.1"/>
    <property type="molecule type" value="Genomic_DNA"/>
</dbReference>
<organism evidence="5 6">
    <name type="scientific">Coniochaeta pulveracea</name>
    <dbReference type="NCBI Taxonomy" id="177199"/>
    <lineage>
        <taxon>Eukaryota</taxon>
        <taxon>Fungi</taxon>
        <taxon>Dikarya</taxon>
        <taxon>Ascomycota</taxon>
        <taxon>Pezizomycotina</taxon>
        <taxon>Sordariomycetes</taxon>
        <taxon>Sordariomycetidae</taxon>
        <taxon>Coniochaetales</taxon>
        <taxon>Coniochaetaceae</taxon>
        <taxon>Coniochaeta</taxon>
    </lineage>
</organism>
<protein>
    <recommendedName>
        <fullName evidence="4">3'-5' exonuclease domain-containing protein</fullName>
    </recommendedName>
</protein>
<sequence length="504" mass="55972">MSTEERPRMAAVPHPLSKQEPHSAEAKATHTEEPLASAAQECVAEEEVEPPHAPLDFRIPDNLFRTAKLAESGTPESFWSYDLYRGPGPDGEHGTKVKVHYCKSLNTTERVLQQYFMHEKLLGFDLEWAPDASKFQGPRRNVSLVQIASESRIALFHIALYPKKDKLVAPSLKKIMEDPEVTKVGVCIKGDCTRLKKFMGIDSKGVFELSHLYKLVKYSTTKEYSAIDRKTVNLAAQVKEYLRLPLFKGSDVRSSDWSQQLAMDQIIYSACDAYAAVQLYAILDHHRKELDPEPPLPHHAELNKPIRLADGALLSTTADDNPENDDVEEQAGAAVLPDSYLQSHHDSVSVETDTDVDPNVPITTISTPKSRKKADNSPPKDPRIVAAEDWLVHFRTTRPHAMLKAAPAALRAYRIWQTNPDVTPEILAGILRNPPLQTATTVSYILDAIGLERLPYDARRLQGEVLSLIPKETVEKRYKTLAKACEVAIAAADSVAAGHADGQS</sequence>
<dbReference type="PANTHER" id="PTHR13620:SF104">
    <property type="entry name" value="EXONUCLEASE 3'-5' DOMAIN-CONTAINING PROTEIN 2"/>
    <property type="match status" value="1"/>
</dbReference>
<keyword evidence="1" id="KW-0540">Nuclease</keyword>
<dbReference type="GO" id="GO:0005634">
    <property type="term" value="C:nucleus"/>
    <property type="evidence" value="ECO:0007669"/>
    <property type="project" value="TreeGrafter"/>
</dbReference>
<keyword evidence="6" id="KW-1185">Reference proteome</keyword>
<dbReference type="GO" id="GO:0005737">
    <property type="term" value="C:cytoplasm"/>
    <property type="evidence" value="ECO:0007669"/>
    <property type="project" value="TreeGrafter"/>
</dbReference>
<dbReference type="InterPro" id="IPR036397">
    <property type="entry name" value="RNaseH_sf"/>
</dbReference>
<evidence type="ECO:0000259" key="4">
    <source>
        <dbReference type="SMART" id="SM00474"/>
    </source>
</evidence>
<evidence type="ECO:0000313" key="5">
    <source>
        <dbReference type="EMBL" id="RKU42451.1"/>
    </source>
</evidence>
<feature type="compositionally biased region" description="Basic and acidic residues" evidence="3">
    <location>
        <begin position="17"/>
        <end position="33"/>
    </location>
</feature>
<gene>
    <name evidence="5" type="ORF">DL546_003309</name>
</gene>
<dbReference type="AlphaFoldDB" id="A0A420Y3J7"/>
<accession>A0A420Y3J7</accession>
<dbReference type="Pfam" id="PF01612">
    <property type="entry name" value="DNA_pol_A_exo1"/>
    <property type="match status" value="1"/>
</dbReference>
<dbReference type="CDD" id="cd06141">
    <property type="entry name" value="WRN_exo"/>
    <property type="match status" value="1"/>
</dbReference>
<dbReference type="GO" id="GO:0006139">
    <property type="term" value="P:nucleobase-containing compound metabolic process"/>
    <property type="evidence" value="ECO:0007669"/>
    <property type="project" value="InterPro"/>
</dbReference>
<dbReference type="InterPro" id="IPR002562">
    <property type="entry name" value="3'-5'_exonuclease_dom"/>
</dbReference>
<dbReference type="SUPFAM" id="SSF53098">
    <property type="entry name" value="Ribonuclease H-like"/>
    <property type="match status" value="1"/>
</dbReference>
<dbReference type="OrthoDB" id="1920326at2759"/>
<dbReference type="FunFam" id="3.30.420.10:FF:000100">
    <property type="entry name" value="3'-5' exonuclease/helicase (Wrn), putative"/>
    <property type="match status" value="1"/>
</dbReference>
<feature type="region of interest" description="Disordered" evidence="3">
    <location>
        <begin position="1"/>
        <end position="38"/>
    </location>
</feature>
<evidence type="ECO:0000313" key="6">
    <source>
        <dbReference type="Proteomes" id="UP000275385"/>
    </source>
</evidence>
<name>A0A420Y3J7_9PEZI</name>
<dbReference type="SMART" id="SM00474">
    <property type="entry name" value="35EXOc"/>
    <property type="match status" value="1"/>
</dbReference>
<keyword evidence="2" id="KW-0378">Hydrolase</keyword>